<evidence type="ECO:0000256" key="1">
    <source>
        <dbReference type="SAM" id="SignalP"/>
    </source>
</evidence>
<organism evidence="2 3">
    <name type="scientific">Spodoptera frugiperda</name>
    <name type="common">Fall armyworm</name>
    <dbReference type="NCBI Taxonomy" id="7108"/>
    <lineage>
        <taxon>Eukaryota</taxon>
        <taxon>Metazoa</taxon>
        <taxon>Ecdysozoa</taxon>
        <taxon>Arthropoda</taxon>
        <taxon>Hexapoda</taxon>
        <taxon>Insecta</taxon>
        <taxon>Pterygota</taxon>
        <taxon>Neoptera</taxon>
        <taxon>Endopterygota</taxon>
        <taxon>Lepidoptera</taxon>
        <taxon>Glossata</taxon>
        <taxon>Ditrysia</taxon>
        <taxon>Noctuoidea</taxon>
        <taxon>Noctuidae</taxon>
        <taxon>Amphipyrinae</taxon>
        <taxon>Spodoptera</taxon>
    </lineage>
</organism>
<dbReference type="Proteomes" id="UP000829999">
    <property type="component" value="Chromosome 15"/>
</dbReference>
<gene>
    <name evidence="3" type="primary">LOC118276130</name>
</gene>
<dbReference type="AlphaFoldDB" id="A0A9R0EYU6"/>
<evidence type="ECO:0000313" key="2">
    <source>
        <dbReference type="Proteomes" id="UP000829999"/>
    </source>
</evidence>
<keyword evidence="2" id="KW-1185">Reference proteome</keyword>
<sequence length="118" mass="11205">MARLIVCVLAVLVLVSLRCCDSAPHFGVLGIGGAIGGAVLGGLSGYPGGYGGGPGYGVGGPGYGHHGYGGYGHGGYGGPGYDQYGYGNPGLSFSKSESVSLGAGGVAQSSSSAGGFGK</sequence>
<feature type="chain" id="PRO_5040429336" evidence="1">
    <location>
        <begin position="23"/>
        <end position="118"/>
    </location>
</feature>
<accession>A0A9R0EYU6</accession>
<dbReference type="RefSeq" id="XP_050554507.1">
    <property type="nucleotide sequence ID" value="XM_050698550.1"/>
</dbReference>
<name>A0A9R0EYU6_SPOFR</name>
<protein>
    <submittedName>
        <fullName evidence="3">Neuropeptide-like protein 29</fullName>
    </submittedName>
</protein>
<reference evidence="3" key="1">
    <citation type="submission" date="2025-08" db="UniProtKB">
        <authorList>
            <consortium name="RefSeq"/>
        </authorList>
    </citation>
    <scope>IDENTIFICATION</scope>
    <source>
        <tissue evidence="3">Whole larval tissue</tissue>
    </source>
</reference>
<feature type="signal peptide" evidence="1">
    <location>
        <begin position="1"/>
        <end position="22"/>
    </location>
</feature>
<proteinExistence type="predicted"/>
<keyword evidence="1" id="KW-0732">Signal</keyword>
<evidence type="ECO:0000313" key="3">
    <source>
        <dbReference type="RefSeq" id="XP_050554507.1"/>
    </source>
</evidence>
<dbReference type="GeneID" id="118276130"/>